<dbReference type="InterPro" id="IPR001173">
    <property type="entry name" value="Glyco_trans_2-like"/>
</dbReference>
<feature type="transmembrane region" description="Helical" evidence="1">
    <location>
        <begin position="313"/>
        <end position="341"/>
    </location>
</feature>
<evidence type="ECO:0000313" key="5">
    <source>
        <dbReference type="Proteomes" id="UP000240572"/>
    </source>
</evidence>
<dbReference type="Proteomes" id="UP000240572">
    <property type="component" value="Unassembled WGS sequence"/>
</dbReference>
<feature type="domain" description="Glycosyltransferase 2-like" evidence="2">
    <location>
        <begin position="19"/>
        <end position="133"/>
    </location>
</feature>
<keyword evidence="1" id="KW-0472">Membrane</keyword>
<proteinExistence type="predicted"/>
<dbReference type="Pfam" id="PF00535">
    <property type="entry name" value="Glycos_transf_2"/>
    <property type="match status" value="1"/>
</dbReference>
<dbReference type="AlphaFoldDB" id="A0A2P8CVL2"/>
<sequence>MSVVQDPSHETEFSDLKACVLLPTYNNAQTLEAVLLSLAAYTRQIIVVNDGSTDETEAILARYPFLQIVSYTPNRGKGNALKQGFRYAWQQGYQYAISIDSDGQHYAQDLPAFLGAIKEQPGTLIIGARNMDQAHIPGKSSFGNKFSNFWFWVETGIRLPDTQSGYRLYPLAPLSTMKFFTRKYEFEIEAPVRVAWKGVKVIPVPVSVYYPPAAERISHFRPFKDFTRISILNTFLTLIALLWIHPRNFVRRLSSREGWAQLWKEVMVRPDESNERKAWSMAFGVFMGIFPVWGFQLAIGIPLAIYLRLNKALFLLAANVSIFPITPVFWALSLVTGKIILGYEDWAFRWKDITLTQFKEAGLAFFLGGAVLALALGLLTFLVSLLLLKAFRKPGSVQQ</sequence>
<dbReference type="PANTHER" id="PTHR48090:SF7">
    <property type="entry name" value="RFBJ PROTEIN"/>
    <property type="match status" value="1"/>
</dbReference>
<dbReference type="OrthoDB" id="9810303at2"/>
<evidence type="ECO:0000313" key="4">
    <source>
        <dbReference type="EMBL" id="PSK89008.1"/>
    </source>
</evidence>
<keyword evidence="1" id="KW-1133">Transmembrane helix</keyword>
<dbReference type="CDD" id="cd04179">
    <property type="entry name" value="DPM_DPG-synthase_like"/>
    <property type="match status" value="1"/>
</dbReference>
<evidence type="ECO:0000259" key="2">
    <source>
        <dbReference type="Pfam" id="PF00535"/>
    </source>
</evidence>
<gene>
    <name evidence="4" type="ORF">B0I18_11320</name>
</gene>
<evidence type="ECO:0000256" key="1">
    <source>
        <dbReference type="SAM" id="Phobius"/>
    </source>
</evidence>
<feature type="domain" description="DUF2062" evidence="3">
    <location>
        <begin position="271"/>
        <end position="393"/>
    </location>
</feature>
<keyword evidence="4" id="KW-0808">Transferase</keyword>
<dbReference type="Gene3D" id="3.90.550.10">
    <property type="entry name" value="Spore Coat Polysaccharide Biosynthesis Protein SpsA, Chain A"/>
    <property type="match status" value="1"/>
</dbReference>
<keyword evidence="5" id="KW-1185">Reference proteome</keyword>
<protein>
    <submittedName>
        <fullName evidence="4">Glycosyltransferase involved in cell wall biosynthesis</fullName>
    </submittedName>
</protein>
<dbReference type="InterPro" id="IPR029044">
    <property type="entry name" value="Nucleotide-diphossugar_trans"/>
</dbReference>
<dbReference type="PANTHER" id="PTHR48090">
    <property type="entry name" value="UNDECAPRENYL-PHOSPHATE 4-DEOXY-4-FORMAMIDO-L-ARABINOSE TRANSFERASE-RELATED"/>
    <property type="match status" value="1"/>
</dbReference>
<organism evidence="4 5">
    <name type="scientific">Taibaiella chishuiensis</name>
    <dbReference type="NCBI Taxonomy" id="1434707"/>
    <lineage>
        <taxon>Bacteria</taxon>
        <taxon>Pseudomonadati</taxon>
        <taxon>Bacteroidota</taxon>
        <taxon>Chitinophagia</taxon>
        <taxon>Chitinophagales</taxon>
        <taxon>Chitinophagaceae</taxon>
        <taxon>Taibaiella</taxon>
    </lineage>
</organism>
<feature type="transmembrane region" description="Helical" evidence="1">
    <location>
        <begin position="278"/>
        <end position="306"/>
    </location>
</feature>
<dbReference type="EMBL" id="PYGD01000013">
    <property type="protein sequence ID" value="PSK89008.1"/>
    <property type="molecule type" value="Genomic_DNA"/>
</dbReference>
<dbReference type="Pfam" id="PF09835">
    <property type="entry name" value="DUF2062"/>
    <property type="match status" value="1"/>
</dbReference>
<dbReference type="RefSeq" id="WP_106525037.1">
    <property type="nucleotide sequence ID" value="NZ_PYGD01000013.1"/>
</dbReference>
<dbReference type="InterPro" id="IPR018639">
    <property type="entry name" value="DUF2062"/>
</dbReference>
<dbReference type="InterPro" id="IPR050256">
    <property type="entry name" value="Glycosyltransferase_2"/>
</dbReference>
<reference evidence="4 5" key="1">
    <citation type="submission" date="2018-03" db="EMBL/GenBank/DDBJ databases">
        <title>Genomic Encyclopedia of Type Strains, Phase III (KMG-III): the genomes of soil and plant-associated and newly described type strains.</title>
        <authorList>
            <person name="Whitman W."/>
        </authorList>
    </citation>
    <scope>NUCLEOTIDE SEQUENCE [LARGE SCALE GENOMIC DNA]</scope>
    <source>
        <strain evidence="4 5">CGMCC 1.12700</strain>
    </source>
</reference>
<evidence type="ECO:0000259" key="3">
    <source>
        <dbReference type="Pfam" id="PF09835"/>
    </source>
</evidence>
<keyword evidence="1" id="KW-0812">Transmembrane</keyword>
<feature type="transmembrane region" description="Helical" evidence="1">
    <location>
        <begin position="226"/>
        <end position="244"/>
    </location>
</feature>
<dbReference type="SUPFAM" id="SSF53448">
    <property type="entry name" value="Nucleotide-diphospho-sugar transferases"/>
    <property type="match status" value="1"/>
</dbReference>
<accession>A0A2P8CVL2</accession>
<comment type="caution">
    <text evidence="4">The sequence shown here is derived from an EMBL/GenBank/DDBJ whole genome shotgun (WGS) entry which is preliminary data.</text>
</comment>
<name>A0A2P8CVL2_9BACT</name>
<feature type="transmembrane region" description="Helical" evidence="1">
    <location>
        <begin position="361"/>
        <end position="388"/>
    </location>
</feature>
<dbReference type="GO" id="GO:0016740">
    <property type="term" value="F:transferase activity"/>
    <property type="evidence" value="ECO:0007669"/>
    <property type="project" value="UniProtKB-KW"/>
</dbReference>